<keyword evidence="4" id="KW-1185">Reference proteome</keyword>
<feature type="chain" id="PRO_5039492813" evidence="2">
    <location>
        <begin position="26"/>
        <end position="333"/>
    </location>
</feature>
<gene>
    <name evidence="3" type="ORF">GA0070606_5802</name>
</gene>
<evidence type="ECO:0000313" key="3">
    <source>
        <dbReference type="EMBL" id="SCL71692.1"/>
    </source>
</evidence>
<feature type="compositionally biased region" description="Basic and acidic residues" evidence="1">
    <location>
        <begin position="39"/>
        <end position="55"/>
    </location>
</feature>
<protein>
    <submittedName>
        <fullName evidence="3">Uncharacterized protein</fullName>
    </submittedName>
</protein>
<keyword evidence="2" id="KW-0732">Signal</keyword>
<sequence>MNRTTRPRTRTPRLLAAALTAAALAVGPARRRQRGQGGGDRRSRRGPDHPLREARGTTADAAVVPRAHPPDTREGSRSWFPDTLYRYVPASLRPPGVGGARYPRPVADLTPYEQTWIDVLDELRNCPGIKVHNEYREIDPDIEDAATSLDFVSGATGMPLGASFRDCHFRFECLGSAWESAEGQDHFIAGEFCLEALENAVLRQRPPELWADMTPEQERLQPELRAIDGTPEWGTGHLAALRVQPGVEQPEIWFDNTNDHHYKLDLDYRGYLDALRVTKGTFGWQYLFTESSLRGDASTTRRLRTMLELFPTWFPDHDYEPFRRRLDLALKRR</sequence>
<evidence type="ECO:0000313" key="4">
    <source>
        <dbReference type="Proteomes" id="UP000199001"/>
    </source>
</evidence>
<dbReference type="EMBL" id="FMHZ01000002">
    <property type="protein sequence ID" value="SCL71692.1"/>
    <property type="molecule type" value="Genomic_DNA"/>
</dbReference>
<reference evidence="4" key="1">
    <citation type="submission" date="2016-06" db="EMBL/GenBank/DDBJ databases">
        <authorList>
            <person name="Varghese N."/>
            <person name="Submissions Spin"/>
        </authorList>
    </citation>
    <scope>NUCLEOTIDE SEQUENCE [LARGE SCALE GENOMIC DNA]</scope>
    <source>
        <strain evidence="4">DSM 43903</strain>
    </source>
</reference>
<evidence type="ECO:0000256" key="2">
    <source>
        <dbReference type="SAM" id="SignalP"/>
    </source>
</evidence>
<dbReference type="Proteomes" id="UP000199001">
    <property type="component" value="Unassembled WGS sequence"/>
</dbReference>
<feature type="signal peptide" evidence="2">
    <location>
        <begin position="1"/>
        <end position="25"/>
    </location>
</feature>
<proteinExistence type="predicted"/>
<dbReference type="AlphaFoldDB" id="A0A1C6VZP1"/>
<organism evidence="3 4">
    <name type="scientific">Micromonospora citrea</name>
    <dbReference type="NCBI Taxonomy" id="47855"/>
    <lineage>
        <taxon>Bacteria</taxon>
        <taxon>Bacillati</taxon>
        <taxon>Actinomycetota</taxon>
        <taxon>Actinomycetes</taxon>
        <taxon>Micromonosporales</taxon>
        <taxon>Micromonosporaceae</taxon>
        <taxon>Micromonospora</taxon>
    </lineage>
</organism>
<name>A0A1C6VZP1_9ACTN</name>
<feature type="region of interest" description="Disordered" evidence="1">
    <location>
        <begin position="25"/>
        <end position="76"/>
    </location>
</feature>
<accession>A0A1C6VZP1</accession>
<evidence type="ECO:0000256" key="1">
    <source>
        <dbReference type="SAM" id="MobiDB-lite"/>
    </source>
</evidence>